<keyword evidence="7 8" id="KW-0998">Cell outer membrane</keyword>
<sequence>MKTQLNKISSALRKRKAPATFFSAMALAMMSVPAVNAQEEAAAEDTEVIEVSGIRASLVSALAEKRNAPNLIEVINADDVGKLPDQNLAEVLENITGIQITRTAGIGTGVQIRGSNANRIEINGVSTVGAGSGRNGISFEDVNASIISSVEVTKAPQASTIEGSVGGTINLRTIRPLELTETLGSVRVQLEESSLSVESPTPRLSGAYGDNWETDSGRFGFVVSGSYTEQEAVSFRPRTDRDNLVNIDGVPEFQGIQFLVQEQENNDYETVNLSTTFEFAPTDNMKFHFDAIINQQERSQDSYRLQASGVSSLRNISVPEAFETINYGVVNGTNIGTYQAALRGTLEPNLAVDDDDPNLRFSSDTGARVTDSSVFTFGGEWQGDNLKVSAEISSSSADTENPNLSTTLNFINPNCPLDGTSNDNCVPFRYDLSNNSLSFGINFDSPFAPTTDQLLDPNNVVLDQVQVGDDTTENSETAFRVDFEYFVDQVDFISSVDFGFRVNKATSKFEDIGDNIGGFSRMVDSPNGALFSDLLVAGPNNYGDADGRDLFIANFLLLDPDASFSDRQNVIDTLQAAVIQHDPDSPDILNVRSNNTAFRDIEESTTAIYAQANFEFGDMVTGNIGVRYIETDIDSTGFNPDDQLETTSGSYDFVLPRLNLTITPHDDVVVRFAYGTDVRRPNFNQLATGFTLDTSENSVVALGNPGLEPEEVDSFDIGVEWYFAESAVVSVGYFKKDRTNIFGIDFEGAALIADPSTPGGLARETDPSCPGGGIFNPIVVPNVLGDPSQLGLCVDKTTPGNDPETTTQTGVEMAFQYDLSSFEDDLGWASGFGVIANYTIQDFSGGSVVDTTSGRGLQVLGDVSIERGLLDFSENAYNFTLYYEKYGISARMRYTWREAFRTQDFGGGANTSGSSTLSFPVVTADRGQLNASISYDVTDKFNIGLEAVNLTEERIDQYCVAEDALLCFVGLPDRRITLGASYRW</sequence>
<keyword evidence="5 9" id="KW-0798">TonB box</keyword>
<evidence type="ECO:0000256" key="9">
    <source>
        <dbReference type="RuleBase" id="RU003357"/>
    </source>
</evidence>
<dbReference type="Gene3D" id="2.170.130.10">
    <property type="entry name" value="TonB-dependent receptor, plug domain"/>
    <property type="match status" value="1"/>
</dbReference>
<dbReference type="PROSITE" id="PS52016">
    <property type="entry name" value="TONB_DEPENDENT_REC_3"/>
    <property type="match status" value="1"/>
</dbReference>
<evidence type="ECO:0000256" key="5">
    <source>
        <dbReference type="ARBA" id="ARBA00023077"/>
    </source>
</evidence>
<dbReference type="InterPro" id="IPR036942">
    <property type="entry name" value="Beta-barrel_TonB_sf"/>
</dbReference>
<dbReference type="PANTHER" id="PTHR40980:SF3">
    <property type="entry name" value="TONB-DEPENDENT RECEPTOR-LIKE BETA-BARREL DOMAIN-CONTAINING PROTEIN"/>
    <property type="match status" value="1"/>
</dbReference>
<dbReference type="RefSeq" id="WP_311369978.1">
    <property type="nucleotide sequence ID" value="NZ_JAVRHX010000007.1"/>
</dbReference>
<comment type="subcellular location">
    <subcellularLocation>
        <location evidence="1 8">Cell outer membrane</location>
        <topology evidence="1 8">Multi-pass membrane protein</topology>
    </subcellularLocation>
</comment>
<keyword evidence="4 8" id="KW-0812">Transmembrane</keyword>
<dbReference type="InterPro" id="IPR010104">
    <property type="entry name" value="TonB_rcpt_bac"/>
</dbReference>
<keyword evidence="14" id="KW-1185">Reference proteome</keyword>
<proteinExistence type="inferred from homology"/>
<dbReference type="InterPro" id="IPR012910">
    <property type="entry name" value="Plug_dom"/>
</dbReference>
<comment type="caution">
    <text evidence="13">The sequence shown here is derived from an EMBL/GenBank/DDBJ whole genome shotgun (WGS) entry which is preliminary data.</text>
</comment>
<gene>
    <name evidence="13" type="ORF">RM552_16475</name>
</gene>
<feature type="domain" description="TonB-dependent receptor-like beta-barrel" evidence="11">
    <location>
        <begin position="427"/>
        <end position="950"/>
    </location>
</feature>
<accession>A0ABU2ZWQ7</accession>
<evidence type="ECO:0000256" key="10">
    <source>
        <dbReference type="SAM" id="SignalP"/>
    </source>
</evidence>
<organism evidence="13 14">
    <name type="scientific">Glaciecola petra</name>
    <dbReference type="NCBI Taxonomy" id="3075602"/>
    <lineage>
        <taxon>Bacteria</taxon>
        <taxon>Pseudomonadati</taxon>
        <taxon>Pseudomonadota</taxon>
        <taxon>Gammaproteobacteria</taxon>
        <taxon>Alteromonadales</taxon>
        <taxon>Alteromonadaceae</taxon>
        <taxon>Glaciecola</taxon>
    </lineage>
</organism>
<evidence type="ECO:0000256" key="1">
    <source>
        <dbReference type="ARBA" id="ARBA00004571"/>
    </source>
</evidence>
<dbReference type="Pfam" id="PF07715">
    <property type="entry name" value="Plug"/>
    <property type="match status" value="1"/>
</dbReference>
<dbReference type="PANTHER" id="PTHR40980">
    <property type="entry name" value="PLUG DOMAIN-CONTAINING PROTEIN"/>
    <property type="match status" value="1"/>
</dbReference>
<dbReference type="InterPro" id="IPR000531">
    <property type="entry name" value="Beta-barrel_TonB"/>
</dbReference>
<feature type="signal peptide" evidence="10">
    <location>
        <begin position="1"/>
        <end position="37"/>
    </location>
</feature>
<evidence type="ECO:0000256" key="4">
    <source>
        <dbReference type="ARBA" id="ARBA00022692"/>
    </source>
</evidence>
<protein>
    <submittedName>
        <fullName evidence="13">TonB-dependent receptor</fullName>
    </submittedName>
</protein>
<evidence type="ECO:0000259" key="11">
    <source>
        <dbReference type="Pfam" id="PF00593"/>
    </source>
</evidence>
<keyword evidence="3 8" id="KW-1134">Transmembrane beta strand</keyword>
<dbReference type="InterPro" id="IPR039426">
    <property type="entry name" value="TonB-dep_rcpt-like"/>
</dbReference>
<evidence type="ECO:0000313" key="13">
    <source>
        <dbReference type="EMBL" id="MDT0596453.1"/>
    </source>
</evidence>
<dbReference type="EMBL" id="JAVRHX010000007">
    <property type="protein sequence ID" value="MDT0596453.1"/>
    <property type="molecule type" value="Genomic_DNA"/>
</dbReference>
<dbReference type="Proteomes" id="UP001253545">
    <property type="component" value="Unassembled WGS sequence"/>
</dbReference>
<reference evidence="13 14" key="1">
    <citation type="submission" date="2023-09" db="EMBL/GenBank/DDBJ databases">
        <authorList>
            <person name="Rey-Velasco X."/>
        </authorList>
    </citation>
    <scope>NUCLEOTIDE SEQUENCE [LARGE SCALE GENOMIC DNA]</scope>
    <source>
        <strain evidence="13 14">P117</strain>
    </source>
</reference>
<dbReference type="InterPro" id="IPR037066">
    <property type="entry name" value="Plug_dom_sf"/>
</dbReference>
<comment type="similarity">
    <text evidence="8 9">Belongs to the TonB-dependent receptor family.</text>
</comment>
<evidence type="ECO:0000313" key="14">
    <source>
        <dbReference type="Proteomes" id="UP001253545"/>
    </source>
</evidence>
<dbReference type="Pfam" id="PF00593">
    <property type="entry name" value="TonB_dep_Rec_b-barrel"/>
    <property type="match status" value="1"/>
</dbReference>
<keyword evidence="10" id="KW-0732">Signal</keyword>
<dbReference type="NCBIfam" id="TIGR01782">
    <property type="entry name" value="TonB-Xanth-Caul"/>
    <property type="match status" value="1"/>
</dbReference>
<keyword evidence="2 8" id="KW-0813">Transport</keyword>
<evidence type="ECO:0000256" key="7">
    <source>
        <dbReference type="ARBA" id="ARBA00023237"/>
    </source>
</evidence>
<evidence type="ECO:0000256" key="2">
    <source>
        <dbReference type="ARBA" id="ARBA00022448"/>
    </source>
</evidence>
<evidence type="ECO:0000256" key="8">
    <source>
        <dbReference type="PROSITE-ProRule" id="PRU01360"/>
    </source>
</evidence>
<keyword evidence="13" id="KW-0675">Receptor</keyword>
<evidence type="ECO:0000256" key="3">
    <source>
        <dbReference type="ARBA" id="ARBA00022452"/>
    </source>
</evidence>
<dbReference type="SUPFAM" id="SSF56935">
    <property type="entry name" value="Porins"/>
    <property type="match status" value="1"/>
</dbReference>
<keyword evidence="6 8" id="KW-0472">Membrane</keyword>
<feature type="chain" id="PRO_5046746367" evidence="10">
    <location>
        <begin position="38"/>
        <end position="984"/>
    </location>
</feature>
<evidence type="ECO:0000256" key="6">
    <source>
        <dbReference type="ARBA" id="ARBA00023136"/>
    </source>
</evidence>
<feature type="domain" description="TonB-dependent receptor plug" evidence="12">
    <location>
        <begin position="65"/>
        <end position="167"/>
    </location>
</feature>
<dbReference type="Gene3D" id="2.40.170.20">
    <property type="entry name" value="TonB-dependent receptor, beta-barrel domain"/>
    <property type="match status" value="1"/>
</dbReference>
<evidence type="ECO:0000259" key="12">
    <source>
        <dbReference type="Pfam" id="PF07715"/>
    </source>
</evidence>
<name>A0ABU2ZWQ7_9ALTE</name>